<evidence type="ECO:0000313" key="3">
    <source>
        <dbReference type="Proteomes" id="UP000812013"/>
    </source>
</evidence>
<dbReference type="SUPFAM" id="SSF50800">
    <property type="entry name" value="PK beta-barrel domain-like"/>
    <property type="match status" value="1"/>
</dbReference>
<proteinExistence type="predicted"/>
<feature type="domain" description="MOSC" evidence="1">
    <location>
        <begin position="43"/>
        <end position="180"/>
    </location>
</feature>
<comment type="caution">
    <text evidence="2">The sequence shown here is derived from an EMBL/GenBank/DDBJ whole genome shotgun (WGS) entry which is preliminary data.</text>
</comment>
<organism evidence="2 3">
    <name type="scientific">Streptomyces bambusae</name>
    <dbReference type="NCBI Taxonomy" id="1550616"/>
    <lineage>
        <taxon>Bacteria</taxon>
        <taxon>Bacillati</taxon>
        <taxon>Actinomycetota</taxon>
        <taxon>Actinomycetes</taxon>
        <taxon>Kitasatosporales</taxon>
        <taxon>Streptomycetaceae</taxon>
        <taxon>Streptomyces</taxon>
    </lineage>
</organism>
<keyword evidence="3" id="KW-1185">Reference proteome</keyword>
<protein>
    <submittedName>
        <fullName evidence="2">MOSC domain-containing protein</fullName>
    </submittedName>
</protein>
<dbReference type="InterPro" id="IPR052353">
    <property type="entry name" value="Benzoxazolinone_Detox_Enz"/>
</dbReference>
<dbReference type="Gene3D" id="2.40.33.20">
    <property type="entry name" value="PK beta-barrel domain-like"/>
    <property type="match status" value="1"/>
</dbReference>
<name>A0ABS6Z3X9_9ACTN</name>
<evidence type="ECO:0000313" key="2">
    <source>
        <dbReference type="EMBL" id="MBW5481430.1"/>
    </source>
</evidence>
<dbReference type="Pfam" id="PF03473">
    <property type="entry name" value="MOSC"/>
    <property type="match status" value="1"/>
</dbReference>
<dbReference type="EMBL" id="WTFF01000022">
    <property type="protein sequence ID" value="MBW5481430.1"/>
    <property type="molecule type" value="Genomic_DNA"/>
</dbReference>
<dbReference type="InterPro" id="IPR005302">
    <property type="entry name" value="MoCF_Sase_C"/>
</dbReference>
<dbReference type="PROSITE" id="PS51340">
    <property type="entry name" value="MOSC"/>
    <property type="match status" value="1"/>
</dbReference>
<dbReference type="InterPro" id="IPR011037">
    <property type="entry name" value="Pyrv_Knase-like_insert_dom_sf"/>
</dbReference>
<evidence type="ECO:0000259" key="1">
    <source>
        <dbReference type="PROSITE" id="PS51340"/>
    </source>
</evidence>
<dbReference type="RefSeq" id="WP_219665323.1">
    <property type="nucleotide sequence ID" value="NZ_WTFF01000022.1"/>
</dbReference>
<reference evidence="2 3" key="1">
    <citation type="submission" date="2019-12" db="EMBL/GenBank/DDBJ databases">
        <title>Genome sequence of Streptomyces bambusae.</title>
        <authorList>
            <person name="Bansal K."/>
            <person name="Choksket S."/>
            <person name="Korpole S."/>
            <person name="Patil P.B."/>
        </authorList>
    </citation>
    <scope>NUCLEOTIDE SEQUENCE [LARGE SCALE GENOMIC DNA]</scope>
    <source>
        <strain evidence="2 3">SK60</strain>
    </source>
</reference>
<sequence length="241" mass="25901">MDPLTPSAARLVSVNAGRATAVDHTDAEGGLTGIAKRPVPGPVRVFAPGPKGTGASGIEGDAVCDRRHHGGDHQAVYAYAREDLAHWERELGRELPGGIFGENLTTSGLDVNGALLGERWRIGADVVLEVASARIPCRTFQGHLDESGWVKRFTQARRPGAYLRVIQEGYVSPGDPIEIVHRPDHDVTVELWFRAFTTERPLMERTLAAGDAMEPAAHEAVHAWLAKHGRPTADAAGHAPN</sequence>
<dbReference type="PANTHER" id="PTHR30212">
    <property type="entry name" value="PROTEIN YIIM"/>
    <property type="match status" value="1"/>
</dbReference>
<dbReference type="Proteomes" id="UP000812013">
    <property type="component" value="Unassembled WGS sequence"/>
</dbReference>
<dbReference type="PANTHER" id="PTHR30212:SF2">
    <property type="entry name" value="PROTEIN YIIM"/>
    <property type="match status" value="1"/>
</dbReference>
<gene>
    <name evidence="2" type="ORF">GPJ59_05910</name>
</gene>
<accession>A0ABS6Z3X9</accession>